<proteinExistence type="predicted"/>
<keyword evidence="1" id="KW-1133">Transmembrane helix</keyword>
<protein>
    <submittedName>
        <fullName evidence="2">Uncharacterized protein</fullName>
    </submittedName>
</protein>
<gene>
    <name evidence="2" type="ORF">THARTR1_01374</name>
</gene>
<accession>A0A2K0UMW3</accession>
<keyword evidence="1" id="KW-0472">Membrane</keyword>
<sequence length="287" mass="32121">MLEKVARNTIQQNQNEVQKVAEKLIASCFYFETTSPAKRDRGVKKYQCSGRIRCRFYEDTPNLKGLGETLLKYYTATFAPHFLIQNDDEPNATVKLELPKSAIEAMAEGSLAELPQNIVIRASKEFNRKESKAVDFGSIKPIFMRSIASFFNPLPIKPTIVTFPVAIPVIMMLAIGNSIFTILMIMMLAIAIYVFAILITMMLAIAIYVFAVVPVGRISIFAVIAVCRISIIEITIRKLALNFGNLGFGLLRDPINFSLSFNIGFDIVLERMNKPLATPMEPVSLRI</sequence>
<evidence type="ECO:0000256" key="1">
    <source>
        <dbReference type="SAM" id="Phobius"/>
    </source>
</evidence>
<dbReference type="AlphaFoldDB" id="A0A2K0UMW3"/>
<feature type="transmembrane region" description="Helical" evidence="1">
    <location>
        <begin position="161"/>
        <end position="183"/>
    </location>
</feature>
<feature type="transmembrane region" description="Helical" evidence="1">
    <location>
        <begin position="218"/>
        <end position="236"/>
    </location>
</feature>
<evidence type="ECO:0000313" key="3">
    <source>
        <dbReference type="Proteomes" id="UP000236290"/>
    </source>
</evidence>
<comment type="caution">
    <text evidence="2">The sequence shown here is derived from an EMBL/GenBank/DDBJ whole genome shotgun (WGS) entry which is preliminary data.</text>
</comment>
<dbReference type="EMBL" id="MTYI01000016">
    <property type="protein sequence ID" value="PNP59126.1"/>
    <property type="molecule type" value="Genomic_DNA"/>
</dbReference>
<evidence type="ECO:0000313" key="2">
    <source>
        <dbReference type="EMBL" id="PNP59126.1"/>
    </source>
</evidence>
<feature type="transmembrane region" description="Helical" evidence="1">
    <location>
        <begin position="190"/>
        <end position="212"/>
    </location>
</feature>
<name>A0A2K0UMW3_TRIHA</name>
<organism evidence="2 3">
    <name type="scientific">Trichoderma harzianum</name>
    <name type="common">Hypocrea lixii</name>
    <dbReference type="NCBI Taxonomy" id="5544"/>
    <lineage>
        <taxon>Eukaryota</taxon>
        <taxon>Fungi</taxon>
        <taxon>Dikarya</taxon>
        <taxon>Ascomycota</taxon>
        <taxon>Pezizomycotina</taxon>
        <taxon>Sordariomycetes</taxon>
        <taxon>Hypocreomycetidae</taxon>
        <taxon>Hypocreales</taxon>
        <taxon>Hypocreaceae</taxon>
        <taxon>Trichoderma</taxon>
    </lineage>
</organism>
<dbReference type="OrthoDB" id="194358at2759"/>
<reference evidence="2 3" key="1">
    <citation type="submission" date="2017-02" db="EMBL/GenBank/DDBJ databases">
        <title>Genomes of Trichoderma spp. with biocontrol activity.</title>
        <authorList>
            <person name="Gardiner D."/>
            <person name="Kazan K."/>
            <person name="Vos C."/>
            <person name="Harvey P."/>
        </authorList>
    </citation>
    <scope>NUCLEOTIDE SEQUENCE [LARGE SCALE GENOMIC DNA]</scope>
    <source>
        <strain evidence="2 3">Tr1</strain>
    </source>
</reference>
<keyword evidence="1" id="KW-0812">Transmembrane</keyword>
<dbReference type="Proteomes" id="UP000236290">
    <property type="component" value="Unassembled WGS sequence"/>
</dbReference>